<dbReference type="EMBL" id="AP014626">
    <property type="protein sequence ID" value="BAS19163.1"/>
    <property type="molecule type" value="Genomic_DNA"/>
</dbReference>
<evidence type="ECO:0000256" key="13">
    <source>
        <dbReference type="ARBA" id="ARBA00023128"/>
    </source>
</evidence>
<feature type="transmembrane region" description="Helical" evidence="16">
    <location>
        <begin position="26"/>
        <end position="48"/>
    </location>
</feature>
<comment type="subcellular location">
    <subcellularLocation>
        <location evidence="1">Mitochondrion inner membrane</location>
        <topology evidence="1">Multi-pass membrane protein</topology>
    </subcellularLocation>
</comment>
<feature type="domain" description="NADH:quinone oxidoreductase/Mrp antiporter transmembrane" evidence="17">
    <location>
        <begin position="130"/>
        <end position="416"/>
    </location>
</feature>
<dbReference type="InterPro" id="IPR003945">
    <property type="entry name" value="NU5C-like"/>
</dbReference>
<evidence type="ECO:0000256" key="10">
    <source>
        <dbReference type="ARBA" id="ARBA00022989"/>
    </source>
</evidence>
<evidence type="ECO:0000259" key="19">
    <source>
        <dbReference type="Pfam" id="PF06455"/>
    </source>
</evidence>
<feature type="transmembrane region" description="Helical" evidence="16">
    <location>
        <begin position="252"/>
        <end position="271"/>
    </location>
</feature>
<keyword evidence="11 16" id="KW-0520">NAD</keyword>
<feature type="transmembrane region" description="Helical" evidence="16">
    <location>
        <begin position="137"/>
        <end position="156"/>
    </location>
</feature>
<keyword evidence="14 16" id="KW-0472">Membrane</keyword>
<dbReference type="RefSeq" id="YP_009163709.1">
    <property type="nucleotide sequence ID" value="NC_027747.1"/>
</dbReference>
<dbReference type="Pfam" id="PF00662">
    <property type="entry name" value="Proton_antipo_N"/>
    <property type="match status" value="1"/>
</dbReference>
<keyword evidence="6 16" id="KW-0812">Transmembrane</keyword>
<dbReference type="EC" id="7.1.1.2" evidence="2 16"/>
<dbReference type="AlphaFoldDB" id="A0A0K2RWG9"/>
<feature type="transmembrane region" description="Helical" evidence="16">
    <location>
        <begin position="283"/>
        <end position="304"/>
    </location>
</feature>
<keyword evidence="9" id="KW-0249">Electron transport</keyword>
<keyword evidence="4 16" id="KW-0813">Transport</keyword>
<keyword evidence="13 16" id="KW-0496">Mitochondrion</keyword>
<evidence type="ECO:0000313" key="20">
    <source>
        <dbReference type="EMBL" id="BAS19163.1"/>
    </source>
</evidence>
<feature type="domain" description="NADH-Ubiquinone oxidoreductase (complex I) chain 5 N-terminal" evidence="18">
    <location>
        <begin position="64"/>
        <end position="114"/>
    </location>
</feature>
<evidence type="ECO:0000256" key="1">
    <source>
        <dbReference type="ARBA" id="ARBA00004448"/>
    </source>
</evidence>
<comment type="function">
    <text evidence="16">Core subunit of the mitochondrial membrane respiratory chain NADH dehydrogenase (Complex I) which catalyzes electron transfer from NADH through the respiratory chain, using ubiquinone as an electron acceptor. Essential for the catalytic activity and assembly of complex I.</text>
</comment>
<accession>A0A0K2RWG9</accession>
<dbReference type="Pfam" id="PF00361">
    <property type="entry name" value="Proton_antipo_M"/>
    <property type="match status" value="1"/>
</dbReference>
<evidence type="ECO:0000256" key="15">
    <source>
        <dbReference type="ARBA" id="ARBA00049551"/>
    </source>
</evidence>
<evidence type="ECO:0000256" key="4">
    <source>
        <dbReference type="ARBA" id="ARBA00022448"/>
    </source>
</evidence>
<dbReference type="GO" id="GO:0008137">
    <property type="term" value="F:NADH dehydrogenase (ubiquinone) activity"/>
    <property type="evidence" value="ECO:0007669"/>
    <property type="project" value="UniProtKB-EC"/>
</dbReference>
<feature type="transmembrane region" description="Helical" evidence="16">
    <location>
        <begin position="176"/>
        <end position="200"/>
    </location>
</feature>
<feature type="transmembrane region" description="Helical" evidence="16">
    <location>
        <begin position="69"/>
        <end position="93"/>
    </location>
</feature>
<dbReference type="GO" id="GO:0005743">
    <property type="term" value="C:mitochondrial inner membrane"/>
    <property type="evidence" value="ECO:0007669"/>
    <property type="project" value="UniProtKB-SubCell"/>
</dbReference>
<evidence type="ECO:0000256" key="9">
    <source>
        <dbReference type="ARBA" id="ARBA00022982"/>
    </source>
</evidence>
<evidence type="ECO:0000256" key="12">
    <source>
        <dbReference type="ARBA" id="ARBA00023075"/>
    </source>
</evidence>
<proteinExistence type="inferred from homology"/>
<keyword evidence="8" id="KW-1278">Translocase</keyword>
<evidence type="ECO:0000256" key="3">
    <source>
        <dbReference type="ARBA" id="ARBA00021096"/>
    </source>
</evidence>
<dbReference type="PANTHER" id="PTHR42829:SF2">
    <property type="entry name" value="NADH-UBIQUINONE OXIDOREDUCTASE CHAIN 5"/>
    <property type="match status" value="1"/>
</dbReference>
<sequence>MYLTLVCLPFFGSAVAGFFGRKVGPQGAGIITVTCLVTTFCLSFAAFYEVALSGSPVYIKLAPWIDSELFNVDWGLMFDSLTVVMCCVVTFVSSLVHLYSTEYMGHDPHLPRFMSYLSLFTGFMLVLVSADNYIQMFLGWEGIGLSSYLLINFWYARIQANKAAIKAMIVNRVGDFGLALGILTIFVKFQAVDYCTVFAVTPKFVGQTFNFLNFDVDLLTVIGLLLFVGSVGKSAQIGLHTWLPDAMEGPTPVSALIHAATLVTAGVFLIARSSPLYEYAPNALLVITIMGAMTAFFAATTGLLQNDLKRVIAYSTCSQLGYMIFACGLSNYTVGVFHLANHAFFKALLFLGAGSVIHAVADEQDMRKMGGLRKLVPFTYSVMMIGSLALMGFPFLTGFYSKDVILEVAYGKFTTAGHFAYLLGTLAAFFTAFYSMRLAHLTFLSEPNGYRSVITHAHDSPIRMALPLAILTVPSIFIGYYAKDMIIGMGTDFWGNAIYVAPQNMNAIDAEFIPQIWKLLPVCLSVFGASLSFVLYTFGTRSLYKLKISFLGRKLYNFLNKKWFFDKVYNEYIVQSFLSFGYHISYKTIDRGFIELLGPFGFSKLISAKASMLQKLQTGFLYHYALVILISITVLLWAIDLWVFLGLSIHNELIYVMVCTGIACKFLIGDNSDKK</sequence>
<gene>
    <name evidence="20" type="primary">nad5</name>
</gene>
<dbReference type="InterPro" id="IPR001750">
    <property type="entry name" value="ND/Mrp_TM"/>
</dbReference>
<keyword evidence="10 16" id="KW-1133">Transmembrane helix</keyword>
<feature type="transmembrane region" description="Helical" evidence="16">
    <location>
        <begin position="621"/>
        <end position="647"/>
    </location>
</feature>
<feature type="transmembrane region" description="Helical" evidence="16">
    <location>
        <begin position="113"/>
        <end position="130"/>
    </location>
</feature>
<dbReference type="NCBIfam" id="TIGR01974">
    <property type="entry name" value="NDH_I_L"/>
    <property type="match status" value="1"/>
</dbReference>
<feature type="transmembrane region" description="Helical" evidence="16">
    <location>
        <begin position="212"/>
        <end position="232"/>
    </location>
</feature>
<evidence type="ECO:0000256" key="7">
    <source>
        <dbReference type="ARBA" id="ARBA00022792"/>
    </source>
</evidence>
<dbReference type="GO" id="GO:0015990">
    <property type="term" value="P:electron transport coupled proton transport"/>
    <property type="evidence" value="ECO:0007669"/>
    <property type="project" value="TreeGrafter"/>
</dbReference>
<keyword evidence="12 16" id="KW-0830">Ubiquinone</keyword>
<dbReference type="PRINTS" id="PR01434">
    <property type="entry name" value="NADHDHGNASE5"/>
</dbReference>
<feature type="transmembrane region" description="Helical" evidence="16">
    <location>
        <begin position="519"/>
        <end position="538"/>
    </location>
</feature>
<dbReference type="PRINTS" id="PR01435">
    <property type="entry name" value="NPOXDRDTASE5"/>
</dbReference>
<feature type="transmembrane region" description="Helical" evidence="16">
    <location>
        <begin position="653"/>
        <end position="669"/>
    </location>
</feature>
<geneLocation type="mitochondrion" evidence="20"/>
<dbReference type="InterPro" id="IPR010934">
    <property type="entry name" value="NADH_DH_su5_C"/>
</dbReference>
<feature type="domain" description="NADH dehydrogenase subunit 5 C-terminal" evidence="19">
    <location>
        <begin position="513"/>
        <end position="637"/>
    </location>
</feature>
<dbReference type="Gene3D" id="1.20.5.2700">
    <property type="match status" value="1"/>
</dbReference>
<dbReference type="InterPro" id="IPR001516">
    <property type="entry name" value="Proton_antipo_N"/>
</dbReference>
<dbReference type="GO" id="GO:0042773">
    <property type="term" value="P:ATP synthesis coupled electron transport"/>
    <property type="evidence" value="ECO:0007669"/>
    <property type="project" value="InterPro"/>
</dbReference>
<dbReference type="InterPro" id="IPR018393">
    <property type="entry name" value="NADHpl_OxRdtase_5_subgr"/>
</dbReference>
<evidence type="ECO:0000256" key="2">
    <source>
        <dbReference type="ARBA" id="ARBA00012944"/>
    </source>
</evidence>
<comment type="similarity">
    <text evidence="16">Belongs to the complex I subunit 5 family.</text>
</comment>
<keyword evidence="7" id="KW-0999">Mitochondrion inner membrane</keyword>
<evidence type="ECO:0000256" key="6">
    <source>
        <dbReference type="ARBA" id="ARBA00022692"/>
    </source>
</evidence>
<feature type="transmembrane region" description="Helical" evidence="16">
    <location>
        <begin position="382"/>
        <end position="400"/>
    </location>
</feature>
<evidence type="ECO:0000256" key="14">
    <source>
        <dbReference type="ARBA" id="ARBA00023136"/>
    </source>
</evidence>
<feature type="transmembrane region" description="Helical" evidence="16">
    <location>
        <begin position="464"/>
        <end position="482"/>
    </location>
</feature>
<protein>
    <recommendedName>
        <fullName evidence="3 16">NADH-ubiquinone oxidoreductase chain 5</fullName>
        <ecNumber evidence="2 16">7.1.1.2</ecNumber>
    </recommendedName>
</protein>
<reference evidence="20" key="1">
    <citation type="journal article" date="2016" name="Curr. Genet.">
        <title>Sequencing and analysis of the complete organellar genomes of Parmales, a closely related group to Bacillariophyta (diatoms).</title>
        <authorList>
            <person name="Tajima N."/>
            <person name="Saitoh K."/>
            <person name="Sato S."/>
            <person name="Maruyama F."/>
            <person name="Ichinomiya M."/>
            <person name="Yoshikawa S."/>
            <person name="Kurokawa K."/>
            <person name="Ohta H."/>
            <person name="Tabata S."/>
            <person name="Kuwata A."/>
            <person name="Sato N."/>
        </authorList>
    </citation>
    <scope>NUCLEOTIDE SEQUENCE</scope>
</reference>
<name>A0A0K2RWG9_9STRA</name>
<dbReference type="Pfam" id="PF06455">
    <property type="entry name" value="NADH5_C"/>
    <property type="match status" value="1"/>
</dbReference>
<dbReference type="PANTHER" id="PTHR42829">
    <property type="entry name" value="NADH-UBIQUINONE OXIDOREDUCTASE CHAIN 5"/>
    <property type="match status" value="1"/>
</dbReference>
<evidence type="ECO:0000256" key="8">
    <source>
        <dbReference type="ARBA" id="ARBA00022967"/>
    </source>
</evidence>
<dbReference type="GeneID" id="25398393"/>
<organism evidence="20">
    <name type="scientific">Triparma laevis</name>
    <dbReference type="NCBI Taxonomy" id="1534972"/>
    <lineage>
        <taxon>Eukaryota</taxon>
        <taxon>Sar</taxon>
        <taxon>Stramenopiles</taxon>
        <taxon>Ochrophyta</taxon>
        <taxon>Bolidophyceae</taxon>
        <taxon>Parmales</taxon>
        <taxon>Triparmaceae</taxon>
        <taxon>Triparma</taxon>
    </lineage>
</organism>
<keyword evidence="5" id="KW-0679">Respiratory chain</keyword>
<dbReference type="NCBIfam" id="NF005141">
    <property type="entry name" value="PRK06590.1"/>
    <property type="match status" value="1"/>
</dbReference>
<evidence type="ECO:0000259" key="18">
    <source>
        <dbReference type="Pfam" id="PF00662"/>
    </source>
</evidence>
<evidence type="ECO:0000259" key="17">
    <source>
        <dbReference type="Pfam" id="PF00361"/>
    </source>
</evidence>
<feature type="transmembrane region" description="Helical" evidence="16">
    <location>
        <begin position="420"/>
        <end position="443"/>
    </location>
</feature>
<evidence type="ECO:0000256" key="5">
    <source>
        <dbReference type="ARBA" id="ARBA00022660"/>
    </source>
</evidence>
<dbReference type="GO" id="GO:0003954">
    <property type="term" value="F:NADH dehydrogenase activity"/>
    <property type="evidence" value="ECO:0007669"/>
    <property type="project" value="TreeGrafter"/>
</dbReference>
<comment type="catalytic activity">
    <reaction evidence="15 16">
        <text>a ubiquinone + NADH + 5 H(+)(in) = a ubiquinol + NAD(+) + 4 H(+)(out)</text>
        <dbReference type="Rhea" id="RHEA:29091"/>
        <dbReference type="Rhea" id="RHEA-COMP:9565"/>
        <dbReference type="Rhea" id="RHEA-COMP:9566"/>
        <dbReference type="ChEBI" id="CHEBI:15378"/>
        <dbReference type="ChEBI" id="CHEBI:16389"/>
        <dbReference type="ChEBI" id="CHEBI:17976"/>
        <dbReference type="ChEBI" id="CHEBI:57540"/>
        <dbReference type="ChEBI" id="CHEBI:57945"/>
        <dbReference type="EC" id="7.1.1.2"/>
    </reaction>
</comment>
<evidence type="ECO:0000256" key="11">
    <source>
        <dbReference type="ARBA" id="ARBA00023027"/>
    </source>
</evidence>
<evidence type="ECO:0000256" key="16">
    <source>
        <dbReference type="RuleBase" id="RU003404"/>
    </source>
</evidence>